<protein>
    <submittedName>
        <fullName evidence="1">Fimbrial biogenesis outer membrane usher protein</fullName>
    </submittedName>
</protein>
<evidence type="ECO:0000313" key="1">
    <source>
        <dbReference type="EMBL" id="MCB8878294.1"/>
    </source>
</evidence>
<reference evidence="1" key="1">
    <citation type="journal article" date="2021" name="Microorganisms">
        <title>Acidisoma silvae sp. nov. and Acidisomacellulosilytica sp. nov., Two Acidophilic Bacteria Isolated from Decaying Wood, Hydrolyzing Cellulose and Producing Poly-3-hydroxybutyrate.</title>
        <authorList>
            <person name="Mieszkin S."/>
            <person name="Pouder E."/>
            <person name="Uroz S."/>
            <person name="Simon-Colin C."/>
            <person name="Alain K."/>
        </authorList>
    </citation>
    <scope>NUCLEOTIDE SEQUENCE</scope>
    <source>
        <strain evidence="1">HW T2.11</strain>
    </source>
</reference>
<dbReference type="InterPro" id="IPR000015">
    <property type="entry name" value="Fimb_usher"/>
</dbReference>
<keyword evidence="2" id="KW-1185">Reference proteome</keyword>
<reference evidence="1" key="2">
    <citation type="submission" date="2021-01" db="EMBL/GenBank/DDBJ databases">
        <authorList>
            <person name="Mieszkin S."/>
            <person name="Pouder E."/>
            <person name="Alain K."/>
        </authorList>
    </citation>
    <scope>NUCLEOTIDE SEQUENCE</scope>
    <source>
        <strain evidence="1">HW T2.11</strain>
    </source>
</reference>
<dbReference type="AlphaFoldDB" id="A0A964E1J1"/>
<dbReference type="EMBL" id="JAESVB010000029">
    <property type="protein sequence ID" value="MCB8878294.1"/>
    <property type="molecule type" value="Genomic_DNA"/>
</dbReference>
<sequence>MIDSKVLAIPRRPPIISPVSRTGLIRCLSCLLVAGWLIIQAHGGVVLAQAAQSDQAPLYLQPVIDGRSVNGFLPVTAESGGLLIKSSDMEKLGISSRIGKPAGPGYRLVPTSGQASAAINMADQTVVFHIPQALILPNITNLGAGSAIQAPQSNATGAYFNYNLGVTTPFSNGNGQSVASLLGNVNSVLFSPWGMLLSQTGIQLPAIPGSDQPAVSRLSTTYEYDDVTVPRAVRLGDIITTPPGWARSNLMGGFQIASDYSLLQPQTTIFPTPQIGSNLSVPSAVSLLVNNSRAYNGNLEAGPYALVGIPVLTGLNSITVQTRSPSGQVTSQSVPFYVSPTMLKAGLFTYEASLGYLRQNYGTLQDGYSNPATDDTLNYGISDDYTGTLHMEASATLALLGATLETSGLFGDLSVSTAGSIHKGALGTLVSVNYTRTGNTLSLAAGATVAGPGYYDLAAENGAPFPRLNWYVSTGLSLPFHIGTLSAAYTEQISTPTAYTPTTDYNAGRYSLYNQQQTGLAGNSRFLILTYSRTFLSDWSLNVSAFAGQSETNSETSNSNGINLSLNFPLGHTPRGSLTFGAGSNMGPQYGQVFSALPSTQYGYGGQVQNQFGNNGSSYGLFQANTHVADFATTLSRFDNQESGQLIANGTIAAFDGLHFSSPTRSAFAVVDVGFPNVPVSLSNQPVAKTGKNGKVFVPGLTSNYPNLVSIDPADLPLSANIKTSSITVVPPLYGGVVARFPSKPITDVLIRITNADGSVPAAGSLIYLTGSDQPATVVGYDGEAMITNAPKQLTGYVVSAKGKCALSARLSVTTAHYLKGQSVKCVP</sequence>
<dbReference type="Proteomes" id="UP000708298">
    <property type="component" value="Unassembled WGS sequence"/>
</dbReference>
<comment type="caution">
    <text evidence="1">The sequence shown here is derived from an EMBL/GenBank/DDBJ whole genome shotgun (WGS) entry which is preliminary data.</text>
</comment>
<dbReference type="PANTHER" id="PTHR30451:SF5">
    <property type="entry name" value="SLR0019 PROTEIN"/>
    <property type="match status" value="1"/>
</dbReference>
<dbReference type="Pfam" id="PF00577">
    <property type="entry name" value="Usher"/>
    <property type="match status" value="1"/>
</dbReference>
<dbReference type="PANTHER" id="PTHR30451">
    <property type="entry name" value="OUTER MEMBRANE USHER PROTEIN"/>
    <property type="match status" value="1"/>
</dbReference>
<name>A0A964E1J1_9PROT</name>
<proteinExistence type="predicted"/>
<dbReference type="Gene3D" id="2.60.40.2610">
    <property type="entry name" value="Outer membrane usher protein FimD, plug domain"/>
    <property type="match status" value="1"/>
</dbReference>
<dbReference type="InterPro" id="IPR042186">
    <property type="entry name" value="FimD_plug_dom"/>
</dbReference>
<dbReference type="Gene3D" id="2.60.40.3110">
    <property type="match status" value="1"/>
</dbReference>
<gene>
    <name evidence="1" type="ORF">ASILVAE211_24165</name>
</gene>
<dbReference type="GO" id="GO:0009279">
    <property type="term" value="C:cell outer membrane"/>
    <property type="evidence" value="ECO:0007669"/>
    <property type="project" value="TreeGrafter"/>
</dbReference>
<dbReference type="GO" id="GO:0009297">
    <property type="term" value="P:pilus assembly"/>
    <property type="evidence" value="ECO:0007669"/>
    <property type="project" value="InterPro"/>
</dbReference>
<accession>A0A964E1J1</accession>
<organism evidence="1 2">
    <name type="scientific">Acidisoma silvae</name>
    <dbReference type="NCBI Taxonomy" id="2802396"/>
    <lineage>
        <taxon>Bacteria</taxon>
        <taxon>Pseudomonadati</taxon>
        <taxon>Pseudomonadota</taxon>
        <taxon>Alphaproteobacteria</taxon>
        <taxon>Acetobacterales</taxon>
        <taxon>Acidocellaceae</taxon>
        <taxon>Acidisoma</taxon>
    </lineage>
</organism>
<evidence type="ECO:0000313" key="2">
    <source>
        <dbReference type="Proteomes" id="UP000708298"/>
    </source>
</evidence>
<dbReference type="GO" id="GO:0015473">
    <property type="term" value="F:fimbrial usher porin activity"/>
    <property type="evidence" value="ECO:0007669"/>
    <property type="project" value="InterPro"/>
</dbReference>